<dbReference type="EMBL" id="JACHXU010000006">
    <property type="protein sequence ID" value="MBB3206293.1"/>
    <property type="molecule type" value="Genomic_DNA"/>
</dbReference>
<dbReference type="NCBIfam" id="TIGR01444">
    <property type="entry name" value="fkbM_fam"/>
    <property type="match status" value="1"/>
</dbReference>
<accession>A0A7W5DY85</accession>
<dbReference type="RefSeq" id="WP_184304696.1">
    <property type="nucleotide sequence ID" value="NZ_JACHXU010000006.1"/>
</dbReference>
<dbReference type="PANTHER" id="PTHR34203">
    <property type="entry name" value="METHYLTRANSFERASE, FKBM FAMILY PROTEIN"/>
    <property type="match status" value="1"/>
</dbReference>
<evidence type="ECO:0000313" key="3">
    <source>
        <dbReference type="Proteomes" id="UP000536179"/>
    </source>
</evidence>
<sequence length="298" mass="32877">MTDSVSLQPTQITESMNDWSTSRPFFARIAQRLNRWLPRGKGAVPRWIGRCFGKDWKFFIQTDSGCHLAVDPGNLDLFVTIQNEGAWEPWVRQACILAVGQSDVFLDVGANAGTISNEVGRARSNARIYSFEPQPDMARLVALSATKNGLSNITVFEAAVGDHCGTVILHKPAHTLHASTKSVSTGHEERIECPLITIDAMVASGQLPPPDVVKIDVEGGELDVLKGAEQTLQENMPIVIFEANENCERYGYTRSELIRTLRNAGDYQFFQIAPGDVMAIPTVKAAAYRENYPQLVEN</sequence>
<dbReference type="InterPro" id="IPR006342">
    <property type="entry name" value="FkbM_mtfrase"/>
</dbReference>
<reference evidence="2 3" key="1">
    <citation type="submission" date="2020-08" db="EMBL/GenBank/DDBJ databases">
        <title>Genomic Encyclopedia of Type Strains, Phase III (KMG-III): the genomes of soil and plant-associated and newly described type strains.</title>
        <authorList>
            <person name="Whitman W."/>
        </authorList>
    </citation>
    <scope>NUCLEOTIDE SEQUENCE [LARGE SCALE GENOMIC DNA]</scope>
    <source>
        <strain evidence="2 3">CECT 8075</strain>
    </source>
</reference>
<gene>
    <name evidence="2" type="ORF">FHS27_002102</name>
</gene>
<dbReference type="Pfam" id="PF05050">
    <property type="entry name" value="Methyltransf_21"/>
    <property type="match status" value="1"/>
</dbReference>
<keyword evidence="3" id="KW-1185">Reference proteome</keyword>
<protein>
    <submittedName>
        <fullName evidence="2">FkbM family methyltransferase</fullName>
    </submittedName>
</protein>
<evidence type="ECO:0000259" key="1">
    <source>
        <dbReference type="Pfam" id="PF05050"/>
    </source>
</evidence>
<dbReference type="GO" id="GO:0032259">
    <property type="term" value="P:methylation"/>
    <property type="evidence" value="ECO:0007669"/>
    <property type="project" value="UniProtKB-KW"/>
</dbReference>
<dbReference type="InterPro" id="IPR052514">
    <property type="entry name" value="SAM-dependent_MTase"/>
</dbReference>
<dbReference type="SUPFAM" id="SSF53335">
    <property type="entry name" value="S-adenosyl-L-methionine-dependent methyltransferases"/>
    <property type="match status" value="1"/>
</dbReference>
<keyword evidence="2" id="KW-0808">Transferase</keyword>
<dbReference type="PANTHER" id="PTHR34203:SF15">
    <property type="entry name" value="SLL1173 PROTEIN"/>
    <property type="match status" value="1"/>
</dbReference>
<dbReference type="Proteomes" id="UP000536179">
    <property type="component" value="Unassembled WGS sequence"/>
</dbReference>
<dbReference type="AlphaFoldDB" id="A0A7W5DY85"/>
<keyword evidence="2" id="KW-0489">Methyltransferase</keyword>
<dbReference type="Gene3D" id="3.40.50.150">
    <property type="entry name" value="Vaccinia Virus protein VP39"/>
    <property type="match status" value="1"/>
</dbReference>
<comment type="caution">
    <text evidence="2">The sequence shown here is derived from an EMBL/GenBank/DDBJ whole genome shotgun (WGS) entry which is preliminary data.</text>
</comment>
<evidence type="ECO:0000313" key="2">
    <source>
        <dbReference type="EMBL" id="MBB3206293.1"/>
    </source>
</evidence>
<proteinExistence type="predicted"/>
<dbReference type="InterPro" id="IPR029063">
    <property type="entry name" value="SAM-dependent_MTases_sf"/>
</dbReference>
<organism evidence="2 3">
    <name type="scientific">Aporhodopirellula rubra</name>
    <dbReference type="NCBI Taxonomy" id="980271"/>
    <lineage>
        <taxon>Bacteria</taxon>
        <taxon>Pseudomonadati</taxon>
        <taxon>Planctomycetota</taxon>
        <taxon>Planctomycetia</taxon>
        <taxon>Pirellulales</taxon>
        <taxon>Pirellulaceae</taxon>
        <taxon>Aporhodopirellula</taxon>
    </lineage>
</organism>
<name>A0A7W5DY85_9BACT</name>
<dbReference type="GO" id="GO:0008168">
    <property type="term" value="F:methyltransferase activity"/>
    <property type="evidence" value="ECO:0007669"/>
    <property type="project" value="UniProtKB-KW"/>
</dbReference>
<feature type="domain" description="Methyltransferase FkbM" evidence="1">
    <location>
        <begin position="107"/>
        <end position="265"/>
    </location>
</feature>